<dbReference type="VEuPathDB" id="GiardiaDB:SS50377_22865"/>
<evidence type="ECO:0000313" key="2">
    <source>
        <dbReference type="EMBL" id="KAH0575238.1"/>
    </source>
</evidence>
<dbReference type="InterPro" id="IPR009563">
    <property type="entry name" value="SSSCA1"/>
</dbReference>
<organism evidence="1">
    <name type="scientific">Spironucleus salmonicida</name>
    <dbReference type="NCBI Taxonomy" id="348837"/>
    <lineage>
        <taxon>Eukaryota</taxon>
        <taxon>Metamonada</taxon>
        <taxon>Diplomonadida</taxon>
        <taxon>Hexamitidae</taxon>
        <taxon>Hexamitinae</taxon>
        <taxon>Spironucleus</taxon>
    </lineage>
</organism>
<evidence type="ECO:0000313" key="1">
    <source>
        <dbReference type="EMBL" id="EST48716.1"/>
    </source>
</evidence>
<reference evidence="2" key="2">
    <citation type="submission" date="2020-12" db="EMBL/GenBank/DDBJ databases">
        <title>New Spironucleus salmonicida genome in near-complete chromosomes.</title>
        <authorList>
            <person name="Xu F."/>
            <person name="Kurt Z."/>
            <person name="Jimenez-Gonzalez A."/>
            <person name="Astvaldsson A."/>
            <person name="Andersson J.O."/>
            <person name="Svard S.G."/>
        </authorList>
    </citation>
    <scope>NUCLEOTIDE SEQUENCE</scope>
    <source>
        <strain evidence="2">ATCC 50377</strain>
    </source>
</reference>
<dbReference type="OrthoDB" id="28939at2759"/>
<reference evidence="1 2" key="1">
    <citation type="journal article" date="2014" name="PLoS Genet.">
        <title>The Genome of Spironucleus salmonicida Highlights a Fish Pathogen Adapted to Fluctuating Environments.</title>
        <authorList>
            <person name="Xu F."/>
            <person name="Jerlstrom-Hultqvist J."/>
            <person name="Einarsson E."/>
            <person name="Astvaldsson A."/>
            <person name="Svard S.G."/>
            <person name="Andersson J.O."/>
        </authorList>
    </citation>
    <scope>NUCLEOTIDE SEQUENCE</scope>
    <source>
        <strain evidence="2">ATCC 50377</strain>
    </source>
</reference>
<dbReference type="PROSITE" id="PS51450">
    <property type="entry name" value="LRR"/>
    <property type="match status" value="1"/>
</dbReference>
<accession>V6LYD3</accession>
<evidence type="ECO:0000313" key="3">
    <source>
        <dbReference type="Proteomes" id="UP000018208"/>
    </source>
</evidence>
<dbReference type="InterPro" id="IPR001611">
    <property type="entry name" value="Leu-rich_rpt"/>
</dbReference>
<proteinExistence type="predicted"/>
<protein>
    <submittedName>
        <fullName evidence="1">Uncharacterized protein</fullName>
    </submittedName>
</protein>
<keyword evidence="3" id="KW-1185">Reference proteome</keyword>
<dbReference type="Proteomes" id="UP000018208">
    <property type="component" value="Unassembled WGS sequence"/>
</dbReference>
<dbReference type="AlphaFoldDB" id="V6LYD3"/>
<dbReference type="EMBL" id="AUWU02000003">
    <property type="protein sequence ID" value="KAH0575238.1"/>
    <property type="molecule type" value="Genomic_DNA"/>
</dbReference>
<dbReference type="EMBL" id="KI545978">
    <property type="protein sequence ID" value="EST48716.1"/>
    <property type="molecule type" value="Genomic_DNA"/>
</dbReference>
<sequence length="203" mass="23069">MTFEAKQPIDYYLGLNWKLVPPSKQKCPKCQKPIISSPDSEFMYCPICDVKLVYEKQAPREDITSQLLLQQYCMLNDSCPIQNCYSPLMRSPDKSFVTCGACGYKGDVPAVKQQVVNVDKLVQDAKRRVEQSIKGVQNKFINDENLPTLNVSSNQDESILDLLKLKINILSEKLIDEEDINQIILLTSAIKGVFEVVEKIEMM</sequence>
<name>V6LYD3_9EUKA</name>
<dbReference type="Pfam" id="PF06677">
    <property type="entry name" value="Auto_anti-p27"/>
    <property type="match status" value="1"/>
</dbReference>
<gene>
    <name evidence="1" type="ORF">SS50377_11031</name>
    <name evidence="2" type="ORF">SS50377_22865</name>
</gene>